<proteinExistence type="inferred from homology"/>
<feature type="transmembrane region" description="Helical" evidence="8">
    <location>
        <begin position="103"/>
        <end position="127"/>
    </location>
</feature>
<keyword evidence="7 8" id="KW-0472">Membrane</keyword>
<evidence type="ECO:0000313" key="10">
    <source>
        <dbReference type="EMBL" id="MFC3205568.1"/>
    </source>
</evidence>
<dbReference type="SUPFAM" id="SSF161098">
    <property type="entry name" value="MetI-like"/>
    <property type="match status" value="1"/>
</dbReference>
<feature type="transmembrane region" description="Helical" evidence="8">
    <location>
        <begin position="12"/>
        <end position="37"/>
    </location>
</feature>
<evidence type="ECO:0000259" key="9">
    <source>
        <dbReference type="PROSITE" id="PS50928"/>
    </source>
</evidence>
<dbReference type="CDD" id="cd06261">
    <property type="entry name" value="TM_PBP2"/>
    <property type="match status" value="1"/>
</dbReference>
<dbReference type="PANTHER" id="PTHR42929:SF1">
    <property type="entry name" value="INNER MEMBRANE ABC TRANSPORTER PERMEASE PROTEIN YDCU-RELATED"/>
    <property type="match status" value="1"/>
</dbReference>
<evidence type="ECO:0000256" key="7">
    <source>
        <dbReference type="ARBA" id="ARBA00023136"/>
    </source>
</evidence>
<feature type="domain" description="ABC transmembrane type-1" evidence="9">
    <location>
        <begin position="68"/>
        <end position="275"/>
    </location>
</feature>
<sequence length="289" mass="31298">MSRLRASGGKAVLALPMFMLLGVFFVLPIAMVLALAFKPYDPVTLTGAGYTLANFDRFLGNADHMWTMARTLGISAAATVLCIVFGFPLAWHLHGVKSGTARLWLTLVVLLPLMISLVVASFSWVLILGNNGVINVLLMKLGIIDSPIRMMNTMTGVVVVTVFSHISYAVLTIFAALENIDPSLSRAARIHGATDSQVLWRVILPLSLPGIVAGASIVFSLSMAAFVIPFLIGGGRVNVVPLLIYQYTVQFFDWPGAATLSILLLLVTLFASWLLTATAQRAMPWERPR</sequence>
<name>A0ABV7KAY5_9HYPH</name>
<dbReference type="EMBL" id="JBHRTK010000004">
    <property type="protein sequence ID" value="MFC3205568.1"/>
    <property type="molecule type" value="Genomic_DNA"/>
</dbReference>
<dbReference type="RefSeq" id="WP_378219142.1">
    <property type="nucleotide sequence ID" value="NZ_JBHRTK010000004.1"/>
</dbReference>
<comment type="similarity">
    <text evidence="2">Belongs to the binding-protein-dependent transport system permease family. CysTW subfamily.</text>
</comment>
<gene>
    <name evidence="10" type="ORF">ACFOHJ_05030</name>
</gene>
<feature type="transmembrane region" description="Helical" evidence="8">
    <location>
        <begin position="198"/>
        <end position="231"/>
    </location>
</feature>
<dbReference type="PROSITE" id="PS50928">
    <property type="entry name" value="ABC_TM1"/>
    <property type="match status" value="1"/>
</dbReference>
<organism evidence="10 11">
    <name type="scientific">Aquamicrobium soli</name>
    <dbReference type="NCBI Taxonomy" id="1811518"/>
    <lineage>
        <taxon>Bacteria</taxon>
        <taxon>Pseudomonadati</taxon>
        <taxon>Pseudomonadota</taxon>
        <taxon>Alphaproteobacteria</taxon>
        <taxon>Hyphomicrobiales</taxon>
        <taxon>Phyllobacteriaceae</taxon>
        <taxon>Aquamicrobium</taxon>
    </lineage>
</organism>
<dbReference type="PANTHER" id="PTHR42929">
    <property type="entry name" value="INNER MEMBRANE ABC TRANSPORTER PERMEASE PROTEIN YDCU-RELATED-RELATED"/>
    <property type="match status" value="1"/>
</dbReference>
<feature type="transmembrane region" description="Helical" evidence="8">
    <location>
        <begin position="251"/>
        <end position="275"/>
    </location>
</feature>
<evidence type="ECO:0000256" key="5">
    <source>
        <dbReference type="ARBA" id="ARBA00022692"/>
    </source>
</evidence>
<feature type="transmembrane region" description="Helical" evidence="8">
    <location>
        <begin position="156"/>
        <end position="177"/>
    </location>
</feature>
<keyword evidence="4" id="KW-1003">Cell membrane</keyword>
<evidence type="ECO:0000256" key="1">
    <source>
        <dbReference type="ARBA" id="ARBA00004651"/>
    </source>
</evidence>
<evidence type="ECO:0000256" key="8">
    <source>
        <dbReference type="RuleBase" id="RU363032"/>
    </source>
</evidence>
<accession>A0ABV7KAY5</accession>
<keyword evidence="5 8" id="KW-0812">Transmembrane</keyword>
<dbReference type="Pfam" id="PF00528">
    <property type="entry name" value="BPD_transp_1"/>
    <property type="match status" value="1"/>
</dbReference>
<reference evidence="11" key="1">
    <citation type="journal article" date="2019" name="Int. J. Syst. Evol. Microbiol.">
        <title>The Global Catalogue of Microorganisms (GCM) 10K type strain sequencing project: providing services to taxonomists for standard genome sequencing and annotation.</title>
        <authorList>
            <consortium name="The Broad Institute Genomics Platform"/>
            <consortium name="The Broad Institute Genome Sequencing Center for Infectious Disease"/>
            <person name="Wu L."/>
            <person name="Ma J."/>
        </authorList>
    </citation>
    <scope>NUCLEOTIDE SEQUENCE [LARGE SCALE GENOMIC DNA]</scope>
    <source>
        <strain evidence="11">KCTC 52165</strain>
    </source>
</reference>
<dbReference type="Gene3D" id="1.10.3720.10">
    <property type="entry name" value="MetI-like"/>
    <property type="match status" value="1"/>
</dbReference>
<evidence type="ECO:0000256" key="2">
    <source>
        <dbReference type="ARBA" id="ARBA00007069"/>
    </source>
</evidence>
<keyword evidence="6 8" id="KW-1133">Transmembrane helix</keyword>
<feature type="transmembrane region" description="Helical" evidence="8">
    <location>
        <begin position="72"/>
        <end position="91"/>
    </location>
</feature>
<comment type="caution">
    <text evidence="10">The sequence shown here is derived from an EMBL/GenBank/DDBJ whole genome shotgun (WGS) entry which is preliminary data.</text>
</comment>
<dbReference type="Proteomes" id="UP001595583">
    <property type="component" value="Unassembled WGS sequence"/>
</dbReference>
<evidence type="ECO:0000256" key="6">
    <source>
        <dbReference type="ARBA" id="ARBA00022989"/>
    </source>
</evidence>
<comment type="subcellular location">
    <subcellularLocation>
        <location evidence="1 8">Cell membrane</location>
        <topology evidence="1 8">Multi-pass membrane protein</topology>
    </subcellularLocation>
</comment>
<evidence type="ECO:0000256" key="3">
    <source>
        <dbReference type="ARBA" id="ARBA00022448"/>
    </source>
</evidence>
<dbReference type="InterPro" id="IPR035906">
    <property type="entry name" value="MetI-like_sf"/>
</dbReference>
<evidence type="ECO:0000313" key="11">
    <source>
        <dbReference type="Proteomes" id="UP001595583"/>
    </source>
</evidence>
<dbReference type="InterPro" id="IPR000515">
    <property type="entry name" value="MetI-like"/>
</dbReference>
<protein>
    <submittedName>
        <fullName evidence="10">ABC transporter permease</fullName>
    </submittedName>
</protein>
<evidence type="ECO:0000256" key="4">
    <source>
        <dbReference type="ARBA" id="ARBA00022475"/>
    </source>
</evidence>
<keyword evidence="3 8" id="KW-0813">Transport</keyword>
<keyword evidence="11" id="KW-1185">Reference proteome</keyword>